<keyword evidence="5 8" id="KW-0560">Oxidoreductase</keyword>
<dbReference type="EMBL" id="MKIM01000028">
    <property type="protein sequence ID" value="OLP43111.1"/>
    <property type="molecule type" value="Genomic_DNA"/>
</dbReference>
<evidence type="ECO:0000256" key="9">
    <source>
        <dbReference type="PIRSR" id="PIRSR500134-1"/>
    </source>
</evidence>
<dbReference type="InterPro" id="IPR014026">
    <property type="entry name" value="UDP-Glc/GDP-Man_DH_dimer"/>
</dbReference>
<dbReference type="SUPFAM" id="SSF48179">
    <property type="entry name" value="6-phosphogluconate dehydrogenase C-terminal domain-like"/>
    <property type="match status" value="1"/>
</dbReference>
<dbReference type="SUPFAM" id="SSF51735">
    <property type="entry name" value="NAD(P)-binding Rossmann-fold domains"/>
    <property type="match status" value="1"/>
</dbReference>
<feature type="binding site" evidence="10">
    <location>
        <position position="264"/>
    </location>
    <ligand>
        <name>substrate</name>
    </ligand>
</feature>
<dbReference type="PIRSF" id="PIRSF000124">
    <property type="entry name" value="UDPglc_GDPman_dh"/>
    <property type="match status" value="1"/>
</dbReference>
<dbReference type="AlphaFoldDB" id="A0A1Q8ZMF7"/>
<dbReference type="PROSITE" id="PS51257">
    <property type="entry name" value="PROKAR_LIPOPROTEIN"/>
    <property type="match status" value="1"/>
</dbReference>
<evidence type="ECO:0000313" key="13">
    <source>
        <dbReference type="EMBL" id="OLP43111.1"/>
    </source>
</evidence>
<evidence type="ECO:0000256" key="1">
    <source>
        <dbReference type="ARBA" id="ARBA00004701"/>
    </source>
</evidence>
<evidence type="ECO:0000313" key="14">
    <source>
        <dbReference type="Proteomes" id="UP000186894"/>
    </source>
</evidence>
<dbReference type="PANTHER" id="PTHR43750">
    <property type="entry name" value="UDP-GLUCOSE 6-DEHYDROGENASE TUAD"/>
    <property type="match status" value="1"/>
</dbReference>
<keyword evidence="6 8" id="KW-0520">NAD</keyword>
<evidence type="ECO:0000256" key="8">
    <source>
        <dbReference type="PIRNR" id="PIRNR000124"/>
    </source>
</evidence>
<dbReference type="SMART" id="SM00984">
    <property type="entry name" value="UDPG_MGDP_dh_C"/>
    <property type="match status" value="1"/>
</dbReference>
<dbReference type="Pfam" id="PF00984">
    <property type="entry name" value="UDPG_MGDP_dh"/>
    <property type="match status" value="1"/>
</dbReference>
<sequence>MRVRVTMVGTGYVGLVSGACFAELGHEVICVDKDENKIAMLRQGKMPIYEPGLDELVQRNVQAGRISFSTDVTASVKDRDAIFIAVGTPTENGTGRADLKYVYAAAAEIAQATTGFTVIVTKSTVPVGTNSRVFDIAQQNVSPDARIAVASNPEFLREGAAIKDFLEPDRVVVGVEDAEAAEMMERIYAPLLMHGKVPLFKTGIQTAELIKYAANAFLAVKISFIDEIANLCEAVGANVDDVARGLGFDKRIGQGFLNTGPGWGGSCFPKDTRALIATASDAGVRSLVVSSAVEANNSRKMDMVSKIVGAAGGDVKGKKIAVLGVTFKGQTDDMREGTSLVVLPALQAMGAQIIAYDPSHPHEAATLLPGVTMVTSPKDAAQDADILVILTDWMIFKAYDFKAIASVMASPVLVDLRNMLNANEAKRSGFTHYVSLGREQH</sequence>
<feature type="binding site" evidence="11">
    <location>
        <position position="270"/>
    </location>
    <ligand>
        <name>NAD(+)</name>
        <dbReference type="ChEBI" id="CHEBI:57540"/>
    </ligand>
</feature>
<dbReference type="SUPFAM" id="SSF52413">
    <property type="entry name" value="UDP-glucose/GDP-mannose dehydrogenase C-terminal domain"/>
    <property type="match status" value="1"/>
</dbReference>
<comment type="catalytic activity">
    <reaction evidence="7 8">
        <text>UDP-alpha-D-glucose + 2 NAD(+) + H2O = UDP-alpha-D-glucuronate + 2 NADH + 3 H(+)</text>
        <dbReference type="Rhea" id="RHEA:23596"/>
        <dbReference type="ChEBI" id="CHEBI:15377"/>
        <dbReference type="ChEBI" id="CHEBI:15378"/>
        <dbReference type="ChEBI" id="CHEBI:57540"/>
        <dbReference type="ChEBI" id="CHEBI:57945"/>
        <dbReference type="ChEBI" id="CHEBI:58052"/>
        <dbReference type="ChEBI" id="CHEBI:58885"/>
        <dbReference type="EC" id="1.1.1.22"/>
    </reaction>
</comment>
<feature type="binding site" evidence="11">
    <location>
        <position position="32"/>
    </location>
    <ligand>
        <name>NAD(+)</name>
        <dbReference type="ChEBI" id="CHEBI:57540"/>
    </ligand>
</feature>
<dbReference type="InterPro" id="IPR036220">
    <property type="entry name" value="UDP-Glc/GDP-Man_DH_C_sf"/>
</dbReference>
<comment type="similarity">
    <text evidence="2 8">Belongs to the UDP-glucose/GDP-mannose dehydrogenase family.</text>
</comment>
<dbReference type="NCBIfam" id="TIGR03026">
    <property type="entry name" value="NDP-sugDHase"/>
    <property type="match status" value="1"/>
</dbReference>
<accession>A0A1Q8ZMF7</accession>
<feature type="binding site" evidence="11">
    <location>
        <position position="88"/>
    </location>
    <ligand>
        <name>NAD(+)</name>
        <dbReference type="ChEBI" id="CHEBI:57540"/>
    </ligand>
</feature>
<comment type="pathway">
    <text evidence="1">Nucleotide-sugar biosynthesis; UDP-alpha-D-glucuronate biosynthesis; UDP-alpha-D-glucuronate from UDP-alpha-D-glucose: step 1/1.</text>
</comment>
<dbReference type="RefSeq" id="WP_075640441.1">
    <property type="nucleotide sequence ID" value="NZ_MKIM01000028.1"/>
</dbReference>
<evidence type="ECO:0000256" key="5">
    <source>
        <dbReference type="ARBA" id="ARBA00023002"/>
    </source>
</evidence>
<evidence type="ECO:0000256" key="2">
    <source>
        <dbReference type="ARBA" id="ARBA00006601"/>
    </source>
</evidence>
<evidence type="ECO:0000259" key="12">
    <source>
        <dbReference type="SMART" id="SM00984"/>
    </source>
</evidence>
<dbReference type="OrthoDB" id="9803238at2"/>
<dbReference type="PANTHER" id="PTHR43750:SF3">
    <property type="entry name" value="UDP-GLUCOSE 6-DEHYDROGENASE TUAD"/>
    <property type="match status" value="1"/>
</dbReference>
<feature type="active site" description="Nucleophile" evidence="9">
    <location>
        <position position="267"/>
    </location>
</feature>
<evidence type="ECO:0000256" key="3">
    <source>
        <dbReference type="ARBA" id="ARBA00012954"/>
    </source>
</evidence>
<evidence type="ECO:0000256" key="4">
    <source>
        <dbReference type="ARBA" id="ARBA00015132"/>
    </source>
</evidence>
<keyword evidence="14" id="KW-1185">Reference proteome</keyword>
<dbReference type="InterPro" id="IPR036291">
    <property type="entry name" value="NAD(P)-bd_dom_sf"/>
</dbReference>
<feature type="binding site" evidence="11">
    <location>
        <position position="335"/>
    </location>
    <ligand>
        <name>NAD(+)</name>
        <dbReference type="ChEBI" id="CHEBI:57540"/>
    </ligand>
</feature>
<dbReference type="PIRSF" id="PIRSF500134">
    <property type="entry name" value="UDPglc_DH_bac"/>
    <property type="match status" value="1"/>
</dbReference>
<feature type="binding site" evidence="10">
    <location>
        <begin position="155"/>
        <end position="158"/>
    </location>
    <ligand>
        <name>substrate</name>
    </ligand>
</feature>
<dbReference type="GO" id="GO:0000271">
    <property type="term" value="P:polysaccharide biosynthetic process"/>
    <property type="evidence" value="ECO:0007669"/>
    <property type="project" value="InterPro"/>
</dbReference>
<dbReference type="Pfam" id="PF03720">
    <property type="entry name" value="UDPG_MGDP_dh_C"/>
    <property type="match status" value="1"/>
</dbReference>
<dbReference type="GO" id="GO:0051287">
    <property type="term" value="F:NAD binding"/>
    <property type="evidence" value="ECO:0007669"/>
    <property type="project" value="InterPro"/>
</dbReference>
<dbReference type="Gene3D" id="3.40.50.720">
    <property type="entry name" value="NAD(P)-binding Rossmann-like Domain"/>
    <property type="match status" value="2"/>
</dbReference>
<dbReference type="Proteomes" id="UP000186894">
    <property type="component" value="Unassembled WGS sequence"/>
</dbReference>
<dbReference type="InterPro" id="IPR017476">
    <property type="entry name" value="UDP-Glc/GDP-Man"/>
</dbReference>
<gene>
    <name evidence="13" type="ORF">BJF95_19455</name>
</gene>
<feature type="binding site" evidence="10">
    <location>
        <position position="211"/>
    </location>
    <ligand>
        <name>substrate</name>
    </ligand>
</feature>
<evidence type="ECO:0000256" key="10">
    <source>
        <dbReference type="PIRSR" id="PIRSR500134-2"/>
    </source>
</evidence>
<dbReference type="GO" id="GO:0006065">
    <property type="term" value="P:UDP-glucuronate biosynthetic process"/>
    <property type="evidence" value="ECO:0007669"/>
    <property type="project" value="UniProtKB-UniPathway"/>
</dbReference>
<dbReference type="InterPro" id="IPR008927">
    <property type="entry name" value="6-PGluconate_DH-like_C_sf"/>
</dbReference>
<feature type="binding site" evidence="10">
    <location>
        <position position="328"/>
    </location>
    <ligand>
        <name>substrate</name>
    </ligand>
</feature>
<dbReference type="GO" id="GO:0003979">
    <property type="term" value="F:UDP-glucose 6-dehydrogenase activity"/>
    <property type="evidence" value="ECO:0007669"/>
    <property type="project" value="UniProtKB-EC"/>
</dbReference>
<protein>
    <recommendedName>
        <fullName evidence="4 8">UDP-glucose 6-dehydrogenase</fullName>
        <ecNumber evidence="3 8">1.1.1.22</ecNumber>
    </recommendedName>
</protein>
<organism evidence="13 14">
    <name type="scientific">Rhizobium oryziradicis</name>
    <dbReference type="NCBI Taxonomy" id="1867956"/>
    <lineage>
        <taxon>Bacteria</taxon>
        <taxon>Pseudomonadati</taxon>
        <taxon>Pseudomonadota</taxon>
        <taxon>Alphaproteobacteria</taxon>
        <taxon>Hyphomicrobiales</taxon>
        <taxon>Rhizobiaceae</taxon>
        <taxon>Rhizobium/Agrobacterium group</taxon>
        <taxon>Rhizobium</taxon>
    </lineage>
</organism>
<dbReference type="InterPro" id="IPR014027">
    <property type="entry name" value="UDP-Glc/GDP-Man_DH_C"/>
</dbReference>
<dbReference type="UniPathway" id="UPA00038">
    <property type="reaction ID" value="UER00491"/>
</dbReference>
<comment type="caution">
    <text evidence="13">The sequence shown here is derived from an EMBL/GenBank/DDBJ whole genome shotgun (WGS) entry which is preliminary data.</text>
</comment>
<name>A0A1Q8ZMF7_9HYPH</name>
<feature type="binding site" evidence="11">
    <location>
        <position position="37"/>
    </location>
    <ligand>
        <name>NAD(+)</name>
        <dbReference type="ChEBI" id="CHEBI:57540"/>
    </ligand>
</feature>
<feature type="binding site" evidence="11">
    <location>
        <position position="124"/>
    </location>
    <ligand>
        <name>NAD(+)</name>
        <dbReference type="ChEBI" id="CHEBI:57540"/>
    </ligand>
</feature>
<evidence type="ECO:0000256" key="6">
    <source>
        <dbReference type="ARBA" id="ARBA00023027"/>
    </source>
</evidence>
<feature type="binding site" evidence="10">
    <location>
        <begin position="256"/>
        <end position="260"/>
    </location>
    <ligand>
        <name>substrate</name>
    </ligand>
</feature>
<reference evidence="13 14" key="1">
    <citation type="submission" date="2016-09" db="EMBL/GenBank/DDBJ databases">
        <title>Rhizobium oryziradicis sp. nov., isolated from the root of rice.</title>
        <authorList>
            <person name="Zhao J."/>
            <person name="Zhang X."/>
        </authorList>
    </citation>
    <scope>NUCLEOTIDE SEQUENCE [LARGE SCALE GENOMIC DNA]</scope>
    <source>
        <strain evidence="13 14">N19</strain>
    </source>
</reference>
<dbReference type="Gene3D" id="1.20.5.100">
    <property type="entry name" value="Cytochrome c1, transmembrane anchor, C-terminal"/>
    <property type="match status" value="1"/>
</dbReference>
<dbReference type="EC" id="1.1.1.22" evidence="3 8"/>
<proteinExistence type="inferred from homology"/>
<dbReference type="InterPro" id="IPR001732">
    <property type="entry name" value="UDP-Glc/GDP-Man_DH_N"/>
</dbReference>
<evidence type="ECO:0000256" key="7">
    <source>
        <dbReference type="ARBA" id="ARBA00047473"/>
    </source>
</evidence>
<evidence type="ECO:0000256" key="11">
    <source>
        <dbReference type="PIRSR" id="PIRSR500134-3"/>
    </source>
</evidence>
<dbReference type="STRING" id="1867956.BJF95_19455"/>
<dbReference type="Pfam" id="PF03721">
    <property type="entry name" value="UDPG_MGDP_dh_N"/>
    <property type="match status" value="1"/>
</dbReference>
<feature type="domain" description="UDP-glucose/GDP-mannose dehydrogenase C-terminal" evidence="12">
    <location>
        <begin position="321"/>
        <end position="422"/>
    </location>
</feature>
<feature type="binding site" evidence="11">
    <location>
        <position position="158"/>
    </location>
    <ligand>
        <name>NAD(+)</name>
        <dbReference type="ChEBI" id="CHEBI:57540"/>
    </ligand>
</feature>
<dbReference type="InterPro" id="IPR028357">
    <property type="entry name" value="UDPglc_DH_bac"/>
</dbReference>